<organism evidence="1 2">
    <name type="scientific">Parascaris univalens</name>
    <name type="common">Nematode worm</name>
    <dbReference type="NCBI Taxonomy" id="6257"/>
    <lineage>
        <taxon>Eukaryota</taxon>
        <taxon>Metazoa</taxon>
        <taxon>Ecdysozoa</taxon>
        <taxon>Nematoda</taxon>
        <taxon>Chromadorea</taxon>
        <taxon>Rhabditida</taxon>
        <taxon>Spirurina</taxon>
        <taxon>Ascaridomorpha</taxon>
        <taxon>Ascaridoidea</taxon>
        <taxon>Ascarididae</taxon>
        <taxon>Parascaris</taxon>
    </lineage>
</organism>
<evidence type="ECO:0000313" key="1">
    <source>
        <dbReference type="Proteomes" id="UP000887569"/>
    </source>
</evidence>
<evidence type="ECO:0000313" key="2">
    <source>
        <dbReference type="WBParaSite" id="PgE179_g003_t01"/>
    </source>
</evidence>
<sequence>FMKKCRKQLLAAINFSHRVPSICLTIFLINETVSSDNGQVPAFRLQVFFKLFHSSLCALCLNNKLIHDDCFIYAKFQLPQEVVTLLKACFSLFTSSRPAGSLM</sequence>
<dbReference type="AlphaFoldDB" id="A0A915A6B9"/>
<reference evidence="2" key="1">
    <citation type="submission" date="2022-11" db="UniProtKB">
        <authorList>
            <consortium name="WormBaseParasite"/>
        </authorList>
    </citation>
    <scope>IDENTIFICATION</scope>
</reference>
<proteinExistence type="predicted"/>
<name>A0A915A6B9_PARUN</name>
<dbReference type="WBParaSite" id="PgE179_g003_t01">
    <property type="protein sequence ID" value="PgE179_g003_t01"/>
    <property type="gene ID" value="PgE179_g003"/>
</dbReference>
<protein>
    <submittedName>
        <fullName evidence="2">Secreted protein</fullName>
    </submittedName>
</protein>
<keyword evidence="1" id="KW-1185">Reference proteome</keyword>
<accession>A0A915A6B9</accession>
<dbReference type="Proteomes" id="UP000887569">
    <property type="component" value="Unplaced"/>
</dbReference>